<name>A0ACC0JV34_CHOFU</name>
<evidence type="ECO:0000313" key="1">
    <source>
        <dbReference type="EMBL" id="KAI8428030.1"/>
    </source>
</evidence>
<evidence type="ECO:0000313" key="2">
    <source>
        <dbReference type="Proteomes" id="UP001064048"/>
    </source>
</evidence>
<protein>
    <submittedName>
        <fullName evidence="1">Uncharacterized protein</fullName>
    </submittedName>
</protein>
<dbReference type="Proteomes" id="UP001064048">
    <property type="component" value="Chromosome 3"/>
</dbReference>
<keyword evidence="2" id="KW-1185">Reference proteome</keyword>
<comment type="caution">
    <text evidence="1">The sequence shown here is derived from an EMBL/GenBank/DDBJ whole genome shotgun (WGS) entry which is preliminary data.</text>
</comment>
<gene>
    <name evidence="1" type="ORF">MSG28_002324</name>
</gene>
<organism evidence="1 2">
    <name type="scientific">Choristoneura fumiferana</name>
    <name type="common">Spruce budworm moth</name>
    <name type="synonym">Archips fumiferana</name>
    <dbReference type="NCBI Taxonomy" id="7141"/>
    <lineage>
        <taxon>Eukaryota</taxon>
        <taxon>Metazoa</taxon>
        <taxon>Ecdysozoa</taxon>
        <taxon>Arthropoda</taxon>
        <taxon>Hexapoda</taxon>
        <taxon>Insecta</taxon>
        <taxon>Pterygota</taxon>
        <taxon>Neoptera</taxon>
        <taxon>Endopterygota</taxon>
        <taxon>Lepidoptera</taxon>
        <taxon>Glossata</taxon>
        <taxon>Ditrysia</taxon>
        <taxon>Tortricoidea</taxon>
        <taxon>Tortricidae</taxon>
        <taxon>Tortricinae</taxon>
        <taxon>Choristoneura</taxon>
    </lineage>
</organism>
<sequence>MGGDPTTFGNLNPPDQVLQAVRDSIELLKSRSYGPGKGHQDVREAVAEYCSHQGPVTPDDVILCSGCSHAIEMAVTVLADAGQNILVPRPGFLIYRTLSEGLGIEIKYYNLLPDQQWIVDLEDLENQIDDKTAAIVIINPSNPCGSVYSKEHLTEILDVASRNCVPIIADEIYEHMVFSGNEYHAISSLSTDVPVLSCGGITKRFLVPGWRMGWVIIHDRQKIFEKEVREGLNNMTTRILGPSTLVQRALPAILQLTPQSFFDEVLLFLESQAKLAYEALRRIPGLRPVMPQGAMYMMIQIKMSLFPQFKSELQFVERLMSEQSVFCLPGKVNIK</sequence>
<accession>A0ACC0JV34</accession>
<reference evidence="1 2" key="1">
    <citation type="journal article" date="2022" name="Genome Biol. Evol.">
        <title>The Spruce Budworm Genome: Reconstructing the Evolutionary History of Antifreeze Proteins.</title>
        <authorList>
            <person name="Beliveau C."/>
            <person name="Gagne P."/>
            <person name="Picq S."/>
            <person name="Vernygora O."/>
            <person name="Keeling C.I."/>
            <person name="Pinkney K."/>
            <person name="Doucet D."/>
            <person name="Wen F."/>
            <person name="Johnston J.S."/>
            <person name="Maaroufi H."/>
            <person name="Boyle B."/>
            <person name="Laroche J."/>
            <person name="Dewar K."/>
            <person name="Juretic N."/>
            <person name="Blackburn G."/>
            <person name="Nisole A."/>
            <person name="Brunet B."/>
            <person name="Brandao M."/>
            <person name="Lumley L."/>
            <person name="Duan J."/>
            <person name="Quan G."/>
            <person name="Lucarotti C.J."/>
            <person name="Roe A.D."/>
            <person name="Sperling F.A.H."/>
            <person name="Levesque R.C."/>
            <person name="Cusson M."/>
        </authorList>
    </citation>
    <scope>NUCLEOTIDE SEQUENCE [LARGE SCALE GENOMIC DNA]</scope>
    <source>
        <strain evidence="1">Glfc:IPQL:Cfum</strain>
    </source>
</reference>
<proteinExistence type="predicted"/>
<dbReference type="EMBL" id="CM046103">
    <property type="protein sequence ID" value="KAI8428030.1"/>
    <property type="molecule type" value="Genomic_DNA"/>
</dbReference>